<protein>
    <recommendedName>
        <fullName evidence="4">Ubiquitin-like protease family profile domain-containing protein</fullName>
    </recommendedName>
</protein>
<dbReference type="PANTHER" id="PTHR15852">
    <property type="entry name" value="PLASTID TRANSCRIPTIONALLY ACTIVE PROTEIN"/>
    <property type="match status" value="1"/>
</dbReference>
<dbReference type="PANTHER" id="PTHR15852:SF66">
    <property type="entry name" value="OS09G0423700 PROTEIN"/>
    <property type="match status" value="1"/>
</dbReference>
<dbReference type="EMBL" id="JASCZI010030689">
    <property type="protein sequence ID" value="MED6124331.1"/>
    <property type="molecule type" value="Genomic_DNA"/>
</dbReference>
<dbReference type="SUPFAM" id="SSF54001">
    <property type="entry name" value="Cysteine proteinases"/>
    <property type="match status" value="1"/>
</dbReference>
<feature type="non-terminal residue" evidence="2">
    <location>
        <position position="1"/>
    </location>
</feature>
<keyword evidence="3" id="KW-1185">Reference proteome</keyword>
<dbReference type="InterPro" id="IPR038765">
    <property type="entry name" value="Papain-like_cys_pep_sf"/>
</dbReference>
<proteinExistence type="predicted"/>
<dbReference type="Gene3D" id="3.40.395.10">
    <property type="entry name" value="Adenoviral Proteinase, Chain A"/>
    <property type="match status" value="1"/>
</dbReference>
<accession>A0ABU6RJT3</accession>
<sequence>PKQQPPPVNAPAMQDVVEEEHQHEPMTVIMPEREDPLPKDPEPCSLTLREWLQPEAEGCAAKGLTDSPDAVITDVLLSMNQGGPRSIAQPRNDDNQDLGDQCRTPDPLEARCAAWATLDNDNKYDTIFQLRGPRTIEAMRYNFMTMRPATCINIQMVSIVCHVLNRKAVERFERDVYCVPPEILTRMFNTYGLNYLDKKTKMSYLVKQLKDHEEYVQLLDMEKLKSHSVLFAPALYSNHWWLYVLDVQHKEFYIVDSVYGIAPNQDMPRSCLPFLTCLFPSQRKTKMTSSAPCSSFESALITKTLQGSCSSHQRFRGLRVSMPRNPRLFNRIRASMVDSSSDFVSRMEKTWLISQQPRPIVCSSCNSKGHTECKWCGGTGFFIIGDQMLCEVPSKNTSCIICNGKGSMCCSNCQGTGFRAKWLEEPPTPK</sequence>
<dbReference type="Proteomes" id="UP001341840">
    <property type="component" value="Unassembled WGS sequence"/>
</dbReference>
<evidence type="ECO:0000313" key="2">
    <source>
        <dbReference type="EMBL" id="MED6124331.1"/>
    </source>
</evidence>
<feature type="region of interest" description="Disordered" evidence="1">
    <location>
        <begin position="1"/>
        <end position="22"/>
    </location>
</feature>
<name>A0ABU6RJT3_9FABA</name>
<feature type="region of interest" description="Disordered" evidence="1">
    <location>
        <begin position="81"/>
        <end position="101"/>
    </location>
</feature>
<evidence type="ECO:0008006" key="4">
    <source>
        <dbReference type="Google" id="ProtNLM"/>
    </source>
</evidence>
<gene>
    <name evidence="2" type="ORF">PIB30_057970</name>
</gene>
<dbReference type="InterPro" id="IPR036410">
    <property type="entry name" value="HSP_DnaJ_Cys-rich_dom_sf"/>
</dbReference>
<comment type="caution">
    <text evidence="2">The sequence shown here is derived from an EMBL/GenBank/DDBJ whole genome shotgun (WGS) entry which is preliminary data.</text>
</comment>
<evidence type="ECO:0000256" key="1">
    <source>
        <dbReference type="SAM" id="MobiDB-lite"/>
    </source>
</evidence>
<evidence type="ECO:0000313" key="3">
    <source>
        <dbReference type="Proteomes" id="UP001341840"/>
    </source>
</evidence>
<reference evidence="2 3" key="1">
    <citation type="journal article" date="2023" name="Plants (Basel)">
        <title>Bridging the Gap: Combining Genomics and Transcriptomics Approaches to Understand Stylosanthes scabra, an Orphan Legume from the Brazilian Caatinga.</title>
        <authorList>
            <person name="Ferreira-Neto J.R.C."/>
            <person name="da Silva M.D."/>
            <person name="Binneck E."/>
            <person name="de Melo N.F."/>
            <person name="da Silva R.H."/>
            <person name="de Melo A.L.T.M."/>
            <person name="Pandolfi V."/>
            <person name="Bustamante F.O."/>
            <person name="Brasileiro-Vidal A.C."/>
            <person name="Benko-Iseppon A.M."/>
        </authorList>
    </citation>
    <scope>NUCLEOTIDE SEQUENCE [LARGE SCALE GENOMIC DNA]</scope>
    <source>
        <tissue evidence="2">Leaves</tissue>
    </source>
</reference>
<organism evidence="2 3">
    <name type="scientific">Stylosanthes scabra</name>
    <dbReference type="NCBI Taxonomy" id="79078"/>
    <lineage>
        <taxon>Eukaryota</taxon>
        <taxon>Viridiplantae</taxon>
        <taxon>Streptophyta</taxon>
        <taxon>Embryophyta</taxon>
        <taxon>Tracheophyta</taxon>
        <taxon>Spermatophyta</taxon>
        <taxon>Magnoliopsida</taxon>
        <taxon>eudicotyledons</taxon>
        <taxon>Gunneridae</taxon>
        <taxon>Pentapetalae</taxon>
        <taxon>rosids</taxon>
        <taxon>fabids</taxon>
        <taxon>Fabales</taxon>
        <taxon>Fabaceae</taxon>
        <taxon>Papilionoideae</taxon>
        <taxon>50 kb inversion clade</taxon>
        <taxon>dalbergioids sensu lato</taxon>
        <taxon>Dalbergieae</taxon>
        <taxon>Pterocarpus clade</taxon>
        <taxon>Stylosanthes</taxon>
    </lineage>
</organism>
<dbReference type="SUPFAM" id="SSF57938">
    <property type="entry name" value="DnaJ/Hsp40 cysteine-rich domain"/>
    <property type="match status" value="1"/>
</dbReference>